<feature type="compositionally biased region" description="Basic and acidic residues" evidence="7">
    <location>
        <begin position="72"/>
        <end position="90"/>
    </location>
</feature>
<keyword evidence="2 8" id="KW-0812">Transmembrane</keyword>
<feature type="coiled-coil region" evidence="6">
    <location>
        <begin position="1192"/>
        <end position="1279"/>
    </location>
</feature>
<dbReference type="GO" id="GO:0005789">
    <property type="term" value="C:endoplasmic reticulum membrane"/>
    <property type="evidence" value="ECO:0007669"/>
    <property type="project" value="UniProtKB-SubCell"/>
</dbReference>
<evidence type="ECO:0000256" key="8">
    <source>
        <dbReference type="SAM" id="Phobius"/>
    </source>
</evidence>
<feature type="compositionally biased region" description="Basic and acidic residues" evidence="7">
    <location>
        <begin position="490"/>
        <end position="500"/>
    </location>
</feature>
<keyword evidence="5 8" id="KW-0472">Membrane</keyword>
<evidence type="ECO:0000256" key="2">
    <source>
        <dbReference type="ARBA" id="ARBA00022692"/>
    </source>
</evidence>
<feature type="region of interest" description="Disordered" evidence="7">
    <location>
        <begin position="146"/>
        <end position="369"/>
    </location>
</feature>
<dbReference type="InterPro" id="IPR040248">
    <property type="entry name" value="RRBP1"/>
</dbReference>
<evidence type="ECO:0000313" key="11">
    <source>
        <dbReference type="Proteomes" id="UP001239994"/>
    </source>
</evidence>
<feature type="region of interest" description="Disordered" evidence="7">
    <location>
        <begin position="915"/>
        <end position="937"/>
    </location>
</feature>
<feature type="coiled-coil region" evidence="6">
    <location>
        <begin position="967"/>
        <end position="1029"/>
    </location>
</feature>
<feature type="compositionally biased region" description="Basic and acidic residues" evidence="7">
    <location>
        <begin position="870"/>
        <end position="894"/>
    </location>
</feature>
<keyword evidence="3" id="KW-0256">Endoplasmic reticulum</keyword>
<feature type="region of interest" description="Disordered" evidence="7">
    <location>
        <begin position="869"/>
        <end position="894"/>
    </location>
</feature>
<name>A0AAD8ZQD4_9TELE</name>
<feature type="region of interest" description="Disordered" evidence="7">
    <location>
        <begin position="450"/>
        <end position="508"/>
    </location>
</feature>
<keyword evidence="11" id="KW-1185">Reference proteome</keyword>
<evidence type="ECO:0000256" key="5">
    <source>
        <dbReference type="ARBA" id="ARBA00023136"/>
    </source>
</evidence>
<feature type="coiled-coil region" evidence="6">
    <location>
        <begin position="1307"/>
        <end position="1334"/>
    </location>
</feature>
<keyword evidence="4 8" id="KW-1133">Transmembrane helix</keyword>
<accession>A0AAD8ZQD4</accession>
<evidence type="ECO:0000256" key="4">
    <source>
        <dbReference type="ARBA" id="ARBA00022989"/>
    </source>
</evidence>
<feature type="compositionally biased region" description="Basic residues" evidence="7">
    <location>
        <begin position="58"/>
        <end position="71"/>
    </location>
</feature>
<evidence type="ECO:0000256" key="6">
    <source>
        <dbReference type="SAM" id="Coils"/>
    </source>
</evidence>
<feature type="compositionally biased region" description="Basic and acidic residues" evidence="7">
    <location>
        <begin position="450"/>
        <end position="463"/>
    </location>
</feature>
<dbReference type="Proteomes" id="UP001239994">
    <property type="component" value="Unassembled WGS sequence"/>
</dbReference>
<comment type="caution">
    <text evidence="10">The sequence shown here is derived from an EMBL/GenBank/DDBJ whole genome shotgun (WGS) entry which is preliminary data.</text>
</comment>
<sequence>MDVYDPQTLGIVVFSGFMVVSAIGIALVSTLSMKETSYEEALANQRRELAKTQPLRGDKKKKALEKKGKAKKKEDKPNGKLPEHEMHDSGPEPGSETSEPEPESEPESVAVPEPVPVAEATAVPKLVVPEPKADEVAVCYVAPTKAAAVPAPSAPSPREKKKRKVAKVDPAPAKPLQIVAENITKEPVSKVAKGPVPKEPGAKVAKEPGAKVAKEPGAKVAKEPGAKVAKEPGAKVAKEPGAKVAKEPGAKVAKEPGAKVAKEPGAKVAKEPGAKVAKEPGAKVAKEPGAKVAKEPVPKEPGAKVAKEPVPKEPGAKVAKEPVPKEPGAKVAKEPVPKEPGAKVAKEPVPKEPGAKVAKEPVPKEPGAKAAKVVKEAASKIVKEPAAKVTKELVSKAAKETVTKELAAKAAKEPVAKECATKVAKEHVSKETAAKVSKEPVAKESIVKASKESVTRVAKEPNVKIKGQSPKVSKEPVGAEIAPMPVALAKAEEPKSESTSRKKSKKKVDAAVAEDVAEVPLLLPFKTLVATLSNSVFSESETQKLLEIVGDKAGADTWQLASQKGDPLAALKKQLEEKGKLLSAEQENAAAAKTRLRELTKHNGLSPDGGARLEFIACSVWSVTGVPFVSCSVPQELSGEKSKTASVETRLSSELSAREQEMVALHARMKASYDEHTAQTQQLNSKIQSLQEQLENGPNAQLARLQQENTILRDALNQATSLAESRQNAELAKLRQDCVRLSREANERAETLHAEEERRKALEAKVAVVEEQLTQAKAARVETEQTLQQKLERVEGELHQAQDNGAALESQLEQSKKEAGKLSELQEQVCLREAELKDRCTEVESLKAQLAQVQQAMPIHLEEQVTLQTEAREQAETQGHNSEEQLRRSLTEREGQVMSMEVELKQLREELEAVKTAYPEPIPNREGGRQEDEAQSTADLQLLQNRSWNPSNARTHLNVPFSSPLSLKEKEDLVASLEQQLDKVKESMNETENSVQQLQASLAERESRAAEREAELKKLRDELDQQKAAVRASPYGHTFTPPATRLIASNKSRLVKVSVSNPPAPAPPPSLEKDARLISLEEELQALREEAEQARTKSNELREKNYAAVEALAAAERLGEDRLIQARKSQNDVEQKLHSLQMDIKDALQNLFPHVTVPTEQSNWLEAFIQKAQESLTQTQRGPAEEQDSTALTDALQKLREAEESQMALQAQCEQYRATLSQTESILKDLQRSVEERELTWKSQVSEAERRWHEALAEVKLLEETAEILRVENQSTEQLKGQVVLLEAQLEKQLESISSSQTCAHEVEQLKILLSTTQAQLESAQSEAQKQHAELLLVRQQLQEATECVQRQDDTQPSQAQEQLVQTEGRLQTEESARLQMEHSYEQALRCVRDLEAQLVELQAAGEGSSAELKEKLEKEARLTQDLGEAASTLQRLLRSTQEELSKEREAVKALQEQLQGQ</sequence>
<dbReference type="InterPro" id="IPR007794">
    <property type="entry name" value="Rib_rcpt_KP"/>
</dbReference>
<feature type="non-terminal residue" evidence="10">
    <location>
        <position position="1462"/>
    </location>
</feature>
<feature type="coiled-coil region" evidence="6">
    <location>
        <begin position="568"/>
        <end position="602"/>
    </location>
</feature>
<feature type="transmembrane region" description="Helical" evidence="8">
    <location>
        <begin position="12"/>
        <end position="33"/>
    </location>
</feature>
<feature type="compositionally biased region" description="Low complexity" evidence="7">
    <location>
        <begin position="107"/>
        <end position="116"/>
    </location>
</feature>
<dbReference type="PANTHER" id="PTHR18939">
    <property type="entry name" value="RIBOSOME BINDING PROTEIN-1"/>
    <property type="match status" value="1"/>
</dbReference>
<evidence type="ECO:0000256" key="1">
    <source>
        <dbReference type="ARBA" id="ARBA00004389"/>
    </source>
</evidence>
<dbReference type="GO" id="GO:0015031">
    <property type="term" value="P:protein transport"/>
    <property type="evidence" value="ECO:0007669"/>
    <property type="project" value="InterPro"/>
</dbReference>
<feature type="compositionally biased region" description="Basic and acidic residues" evidence="7">
    <location>
        <begin position="200"/>
        <end position="369"/>
    </location>
</feature>
<gene>
    <name evidence="10" type="ORF">P4O66_022011</name>
</gene>
<evidence type="ECO:0000259" key="9">
    <source>
        <dbReference type="Pfam" id="PF05104"/>
    </source>
</evidence>
<dbReference type="Pfam" id="PF05104">
    <property type="entry name" value="Rib_recp_KP_reg"/>
    <property type="match status" value="1"/>
</dbReference>
<dbReference type="EMBL" id="JAROKS010000007">
    <property type="protein sequence ID" value="KAK1802343.1"/>
    <property type="molecule type" value="Genomic_DNA"/>
</dbReference>
<keyword evidence="6" id="KW-0175">Coiled coil</keyword>
<feature type="coiled-coil region" evidence="6">
    <location>
        <begin position="1431"/>
        <end position="1462"/>
    </location>
</feature>
<feature type="coiled-coil region" evidence="6">
    <location>
        <begin position="1070"/>
        <end position="1104"/>
    </location>
</feature>
<protein>
    <recommendedName>
        <fullName evidence="9">Ribosome receptor lysine/proline rich domain-containing protein</fullName>
    </recommendedName>
</protein>
<evidence type="ECO:0000256" key="3">
    <source>
        <dbReference type="ARBA" id="ARBA00022824"/>
    </source>
</evidence>
<reference evidence="10" key="1">
    <citation type="submission" date="2023-03" db="EMBL/GenBank/DDBJ databases">
        <title>Electrophorus voltai genome.</title>
        <authorList>
            <person name="Bian C."/>
        </authorList>
    </citation>
    <scope>NUCLEOTIDE SEQUENCE</scope>
    <source>
        <strain evidence="10">CB-2022</strain>
        <tissue evidence="10">Muscle</tissue>
    </source>
</reference>
<organism evidence="10 11">
    <name type="scientific">Electrophorus voltai</name>
    <dbReference type="NCBI Taxonomy" id="2609070"/>
    <lineage>
        <taxon>Eukaryota</taxon>
        <taxon>Metazoa</taxon>
        <taxon>Chordata</taxon>
        <taxon>Craniata</taxon>
        <taxon>Vertebrata</taxon>
        <taxon>Euteleostomi</taxon>
        <taxon>Actinopterygii</taxon>
        <taxon>Neopterygii</taxon>
        <taxon>Teleostei</taxon>
        <taxon>Ostariophysi</taxon>
        <taxon>Gymnotiformes</taxon>
        <taxon>Gymnotoidei</taxon>
        <taxon>Gymnotidae</taxon>
        <taxon>Electrophorus</taxon>
    </lineage>
</organism>
<proteinExistence type="predicted"/>
<feature type="domain" description="Ribosome receptor lysine/proline rich" evidence="9">
    <location>
        <begin position="33"/>
        <end position="177"/>
    </location>
</feature>
<dbReference type="PANTHER" id="PTHR18939:SF4">
    <property type="entry name" value="RIBOSOME-BINDING PROTEIN 1"/>
    <property type="match status" value="1"/>
</dbReference>
<feature type="region of interest" description="Disordered" evidence="7">
    <location>
        <begin position="45"/>
        <end position="116"/>
    </location>
</feature>
<evidence type="ECO:0000256" key="7">
    <source>
        <dbReference type="SAM" id="MobiDB-lite"/>
    </source>
</evidence>
<feature type="coiled-coil region" evidence="6">
    <location>
        <begin position="673"/>
        <end position="828"/>
    </location>
</feature>
<comment type="subcellular location">
    <subcellularLocation>
        <location evidence="1">Endoplasmic reticulum membrane</location>
        <topology evidence="1">Single-pass membrane protein</topology>
    </subcellularLocation>
</comment>
<evidence type="ECO:0000313" key="10">
    <source>
        <dbReference type="EMBL" id="KAK1802343.1"/>
    </source>
</evidence>